<comment type="subcellular location">
    <subcellularLocation>
        <location evidence="1">Secreted</location>
    </subcellularLocation>
</comment>
<dbReference type="AlphaFoldDB" id="A0A5C3EE36"/>
<evidence type="ECO:0000313" key="8">
    <source>
        <dbReference type="EMBL" id="SPO27937.1"/>
    </source>
</evidence>
<dbReference type="EMBL" id="OOIN01000020">
    <property type="protein sequence ID" value="SPO27937.1"/>
    <property type="molecule type" value="Genomic_DNA"/>
</dbReference>
<feature type="compositionally biased region" description="Low complexity" evidence="5">
    <location>
        <begin position="246"/>
        <end position="274"/>
    </location>
</feature>
<name>A0A5C3EE36_9BASI</name>
<keyword evidence="2" id="KW-0964">Secreted</keyword>
<feature type="compositionally biased region" description="Polar residues" evidence="5">
    <location>
        <begin position="191"/>
        <end position="201"/>
    </location>
</feature>
<organism evidence="8 9">
    <name type="scientific">Ustilago trichophora</name>
    <dbReference type="NCBI Taxonomy" id="86804"/>
    <lineage>
        <taxon>Eukaryota</taxon>
        <taxon>Fungi</taxon>
        <taxon>Dikarya</taxon>
        <taxon>Basidiomycota</taxon>
        <taxon>Ustilaginomycotina</taxon>
        <taxon>Ustilaginomycetes</taxon>
        <taxon>Ustilaginales</taxon>
        <taxon>Ustilaginaceae</taxon>
        <taxon>Ustilago</taxon>
    </lineage>
</organism>
<evidence type="ECO:0000256" key="4">
    <source>
        <dbReference type="ARBA" id="ARBA00023157"/>
    </source>
</evidence>
<accession>A0A5C3EE36</accession>
<feature type="compositionally biased region" description="Low complexity" evidence="5">
    <location>
        <begin position="76"/>
        <end position="85"/>
    </location>
</feature>
<evidence type="ECO:0000256" key="5">
    <source>
        <dbReference type="SAM" id="MobiDB-lite"/>
    </source>
</evidence>
<evidence type="ECO:0000256" key="2">
    <source>
        <dbReference type="ARBA" id="ARBA00022525"/>
    </source>
</evidence>
<dbReference type="GO" id="GO:0005576">
    <property type="term" value="C:extracellular region"/>
    <property type="evidence" value="ECO:0007669"/>
    <property type="project" value="UniProtKB-SubCell"/>
</dbReference>
<evidence type="ECO:0000259" key="7">
    <source>
        <dbReference type="Pfam" id="PF05730"/>
    </source>
</evidence>
<dbReference type="Pfam" id="PF05730">
    <property type="entry name" value="CFEM"/>
    <property type="match status" value="1"/>
</dbReference>
<feature type="compositionally biased region" description="Polar residues" evidence="5">
    <location>
        <begin position="236"/>
        <end position="245"/>
    </location>
</feature>
<proteinExistence type="predicted"/>
<keyword evidence="4" id="KW-1015">Disulfide bond</keyword>
<feature type="compositionally biased region" description="Low complexity" evidence="5">
    <location>
        <begin position="41"/>
        <end position="51"/>
    </location>
</feature>
<feature type="signal peptide" evidence="6">
    <location>
        <begin position="1"/>
        <end position="26"/>
    </location>
</feature>
<feature type="region of interest" description="Disordered" evidence="5">
    <location>
        <begin position="34"/>
        <end position="114"/>
    </location>
</feature>
<dbReference type="InterPro" id="IPR008427">
    <property type="entry name" value="Extracellular_membr_CFEM_dom"/>
</dbReference>
<feature type="region of interest" description="Disordered" evidence="5">
    <location>
        <begin position="191"/>
        <end position="274"/>
    </location>
</feature>
<sequence>MPAATRRIKFSLLLFFLVLTVAAVSAHDANPGPGAESLLEAPPGAASPAGAGSPGDDGGSISAPAGGSDAKSILAGSSHMMGGSDDSTDGKDDASQSPDGQKGDGGNDSHSGGGASHGQCVTACASKSTEGVGCGKDLSKPDCFCKSQDFIQQTFACINATCPQQFHGAAGVVTSICAVAGAPNLTIPGYQGSSNLENMPTVNDDGDQKGSSNTTNSTASTPPPSGSSGAGVTSTFSMPVTQQTPGAPSSSSSSSSAGKNSSGTAAGGASSSSVAASRESAGVVAFVTAAAMVASVGIWTLL</sequence>
<reference evidence="8 9" key="1">
    <citation type="submission" date="2018-03" db="EMBL/GenBank/DDBJ databases">
        <authorList>
            <person name="Guldener U."/>
        </authorList>
    </citation>
    <scope>NUCLEOTIDE SEQUENCE [LARGE SCALE GENOMIC DNA]</scope>
    <source>
        <strain evidence="8 9">NBRC100155</strain>
    </source>
</reference>
<dbReference type="Proteomes" id="UP000324022">
    <property type="component" value="Unassembled WGS sequence"/>
</dbReference>
<feature type="chain" id="PRO_5023030423" description="CFEM domain-containing protein" evidence="6">
    <location>
        <begin position="27"/>
        <end position="302"/>
    </location>
</feature>
<evidence type="ECO:0000313" key="9">
    <source>
        <dbReference type="Proteomes" id="UP000324022"/>
    </source>
</evidence>
<evidence type="ECO:0000256" key="6">
    <source>
        <dbReference type="SAM" id="SignalP"/>
    </source>
</evidence>
<feature type="compositionally biased region" description="Low complexity" evidence="5">
    <location>
        <begin position="210"/>
        <end position="235"/>
    </location>
</feature>
<keyword evidence="3 6" id="KW-0732">Signal</keyword>
<keyword evidence="9" id="KW-1185">Reference proteome</keyword>
<feature type="domain" description="CFEM" evidence="7">
    <location>
        <begin position="118"/>
        <end position="178"/>
    </location>
</feature>
<dbReference type="OrthoDB" id="2556568at2759"/>
<evidence type="ECO:0000256" key="1">
    <source>
        <dbReference type="ARBA" id="ARBA00004613"/>
    </source>
</evidence>
<evidence type="ECO:0000256" key="3">
    <source>
        <dbReference type="ARBA" id="ARBA00022729"/>
    </source>
</evidence>
<gene>
    <name evidence="8" type="ORF">UTRI_05080</name>
</gene>
<protein>
    <recommendedName>
        <fullName evidence="7">CFEM domain-containing protein</fullName>
    </recommendedName>
</protein>